<dbReference type="EMBL" id="JABFYL010000022">
    <property type="protein sequence ID" value="NVN50236.1"/>
    <property type="molecule type" value="Genomic_DNA"/>
</dbReference>
<gene>
    <name evidence="1" type="ORF">HLY00_2414</name>
</gene>
<evidence type="ECO:0000313" key="2">
    <source>
        <dbReference type="Proteomes" id="UP000570517"/>
    </source>
</evidence>
<dbReference type="Proteomes" id="UP000570517">
    <property type="component" value="Unassembled WGS sequence"/>
</dbReference>
<dbReference type="InterPro" id="IPR045660">
    <property type="entry name" value="DUF6390"/>
</dbReference>
<protein>
    <submittedName>
        <fullName evidence="1">Uncharacterized protein</fullName>
    </submittedName>
</protein>
<organism evidence="1 2">
    <name type="scientific">Mycolicibacterium hippocampi</name>
    <dbReference type="NCBI Taxonomy" id="659824"/>
    <lineage>
        <taxon>Bacteria</taxon>
        <taxon>Bacillati</taxon>
        <taxon>Actinomycetota</taxon>
        <taxon>Actinomycetes</taxon>
        <taxon>Mycobacteriales</taxon>
        <taxon>Mycobacteriaceae</taxon>
        <taxon>Mycolicibacterium</taxon>
    </lineage>
</organism>
<comment type="caution">
    <text evidence="1">The sequence shown here is derived from an EMBL/GenBank/DDBJ whole genome shotgun (WGS) entry which is preliminary data.</text>
</comment>
<dbReference type="Pfam" id="PF19927">
    <property type="entry name" value="DUF6390"/>
    <property type="match status" value="1"/>
</dbReference>
<dbReference type="RefSeq" id="WP_178358600.1">
    <property type="nucleotide sequence ID" value="NZ_JABFYL010000022.1"/>
</dbReference>
<keyword evidence="2" id="KW-1185">Reference proteome</keyword>
<proteinExistence type="predicted"/>
<evidence type="ECO:0000313" key="1">
    <source>
        <dbReference type="EMBL" id="NVN50236.1"/>
    </source>
</evidence>
<sequence>MAATGGRAHPGHALFARYAYPPNELGYCGPPGTGNLPGRDVTELADYAREFDGAWPYLRAIADAAGRPDPLDEQVVRSYWVGGQLLDHVDPSALLARLRDAFSRQVTGLLAEVAPDNAVANHSFHVFVVYPWARFLDRDPTTPLKVMQDCRIRWGLVDEVRDDHAVIISRPLTFQSGALGLGPPAAEQVRWRRNGASLAPAPKRGQMVAAHWDWICGPLTAAEVTDLEAATQRTLTLVNVALPSLDSSV</sequence>
<name>A0A850PRJ5_9MYCO</name>
<reference evidence="1 2" key="1">
    <citation type="submission" date="2020-05" db="EMBL/GenBank/DDBJ databases">
        <title>Draft genome sequence of Mycobacterium hippocampi DL, isolated from European seabass, Dicentrarchus labrax, reared in fish farms.</title>
        <authorList>
            <person name="Stathopoulou P."/>
            <person name="Asimakis E."/>
            <person name="Tzokas K."/>
            <person name="Batargias C."/>
            <person name="Tsiamis G."/>
        </authorList>
    </citation>
    <scope>NUCLEOTIDE SEQUENCE [LARGE SCALE GENOMIC DNA]</scope>
    <source>
        <strain evidence="1 2">DL</strain>
    </source>
</reference>
<accession>A0A850PRJ5</accession>
<dbReference type="AlphaFoldDB" id="A0A850PRJ5"/>